<dbReference type="InterPro" id="IPR011989">
    <property type="entry name" value="ARM-like"/>
</dbReference>
<dbReference type="PROSITE" id="PS50166">
    <property type="entry name" value="IMPORTIN_B_NT"/>
    <property type="match status" value="1"/>
</dbReference>
<dbReference type="GO" id="GO:0031267">
    <property type="term" value="F:small GTPase binding"/>
    <property type="evidence" value="ECO:0007669"/>
    <property type="project" value="InterPro"/>
</dbReference>
<sequence length="1217" mass="133600">MEDQSAALQVDTARQAVLAALDWQSSPDARQQALAYIESLKSGDVHNLATVGFGLVKPELPLEVRLIGLKLLQHMIRMRWENLSTEGRQQMTAMAGNLLQESANPNEKWTLKNRVAGLMAEVARREGPPLWKDMLPALFALGSNSALHAELVAMFFRLLPEDVTVHNEDLDGERRRQLLQGLTQTLPETLPFLYKLLDQHFGAAMAAVEQNQMESAKQHAAAVTAALNAVIAYAEWAPVVSLANYGLIQACGFLLSAVEFQTSACEVFRLMAGRRRPVDESVGNYDIAMEGVFDTLCNASKAYFSELNKRAASGEEMDEESDFGECLCEAMVALGQQNLHCVARNDSKVTTYLHQMLCFLQHPKLALHSIALPLWTTLLRESSLAMSTTDQQGLTDKEKEKRSHAVSISQDFCAVLLDIAFQRLLIKDGGDGSAESETWIQEFSSASDFSQFRSRLVELVRHVSSQQPVLAASKVAERLQLTFSSSTFESVSSKEVTILETTQTYLENIMSGIPEKVMAVALATTAPSNELRTILEGILQRLLMVEWKGPILVELHTRHFDAMGPYFKHAPAAIPVVVDKLFKLLTSLPVTREFGDTEKDTMRARLQVCTSFLRLARAGDVAMLPYMQGIAETMTSFHGQGLMVRSELNLLGESLLIVGSAVGGEQQVQVLEWLFGPMQQQWILPAWQEKYLSSPASLVRLLTQDVSIGDAHEEMWSMYHTVTFFERALRRCTNPSGKASSGPSATADNVDMDAAAMPASNHAMIPHLAWMFSPLLKLLRCMHALWSPSVATTLPMQVQGALAMADAEQASLLGDLATNRGSAGASAMTETKSDSENNKVKEIRTWLKGVRDAGYNILGLSATRIGEGFFVDVDGRPAALATALLENIQHMELHHIRQLLHLVIIPVVKMCPITLWDPWLRQLLPPVLVHCHRVLTTAWTSLIKEGSVKIPDNWSVSTSNQNSTQEIKSEVIKEKLLRDLTRETCQLLSTASSPALNIRTTPQDGVEGDGGGMEVAGSPFNPATSLIWFLMQHGDAATAALHVGIEALEWPDSESVHKALVFCAAVANVAALVSDSYQLQEVVGKDMFSSAIRALMLESNASAQAELVGLLRDIYLRLGSRHSTPRQVLLALPSITPDTLSAFEAALHKTSSAKEQRQHIKAFLLSAGGDQLKALIPQKNTNVITNVTNRVTAGHFSERASRHEREDFGSIGLAAII</sequence>
<evidence type="ECO:0000313" key="4">
    <source>
        <dbReference type="Proteomes" id="UP000822688"/>
    </source>
</evidence>
<comment type="caution">
    <text evidence="3">The sequence shown here is derived from an EMBL/GenBank/DDBJ whole genome shotgun (WGS) entry which is preliminary data.</text>
</comment>
<organism evidence="3 4">
    <name type="scientific">Ceratodon purpureus</name>
    <name type="common">Fire moss</name>
    <name type="synonym">Dicranum purpureum</name>
    <dbReference type="NCBI Taxonomy" id="3225"/>
    <lineage>
        <taxon>Eukaryota</taxon>
        <taxon>Viridiplantae</taxon>
        <taxon>Streptophyta</taxon>
        <taxon>Embryophyta</taxon>
        <taxon>Bryophyta</taxon>
        <taxon>Bryophytina</taxon>
        <taxon>Bryopsida</taxon>
        <taxon>Dicranidae</taxon>
        <taxon>Pseudoditrichales</taxon>
        <taxon>Ditrichaceae</taxon>
        <taxon>Ceratodon</taxon>
    </lineage>
</organism>
<name>A0A8T0IJU9_CERPU</name>
<dbReference type="GO" id="GO:0003723">
    <property type="term" value="F:RNA binding"/>
    <property type="evidence" value="ECO:0007669"/>
    <property type="project" value="TreeGrafter"/>
</dbReference>
<dbReference type="Pfam" id="PF08389">
    <property type="entry name" value="Xpo1"/>
    <property type="match status" value="1"/>
</dbReference>
<evidence type="ECO:0000259" key="2">
    <source>
        <dbReference type="PROSITE" id="PS50166"/>
    </source>
</evidence>
<feature type="domain" description="Importin N-terminal" evidence="2">
    <location>
        <begin position="55"/>
        <end position="121"/>
    </location>
</feature>
<proteinExistence type="inferred from homology"/>
<evidence type="ECO:0000256" key="1">
    <source>
        <dbReference type="ARBA" id="ARBA00009466"/>
    </source>
</evidence>
<gene>
    <name evidence="3" type="ORF">KC19_3G087700</name>
</gene>
<dbReference type="AlphaFoldDB" id="A0A8T0IJU9"/>
<dbReference type="GO" id="GO:0006611">
    <property type="term" value="P:protein export from nucleus"/>
    <property type="evidence" value="ECO:0007669"/>
    <property type="project" value="InterPro"/>
</dbReference>
<dbReference type="OrthoDB" id="2215036at2759"/>
<dbReference type="Gene3D" id="1.25.10.10">
    <property type="entry name" value="Leucine-rich Repeat Variant"/>
    <property type="match status" value="1"/>
</dbReference>
<accession>A0A8T0IJU9</accession>
<dbReference type="FunFam" id="1.25.10.10:FF:000375">
    <property type="entry name" value="Predicted protein"/>
    <property type="match status" value="1"/>
</dbReference>
<dbReference type="InterPro" id="IPR045478">
    <property type="entry name" value="Exportin-5_C"/>
</dbReference>
<dbReference type="PANTHER" id="PTHR11223:SF3">
    <property type="entry name" value="EXPORTIN-5"/>
    <property type="match status" value="1"/>
</dbReference>
<dbReference type="GO" id="GO:0006405">
    <property type="term" value="P:RNA export from nucleus"/>
    <property type="evidence" value="ECO:0007669"/>
    <property type="project" value="TreeGrafter"/>
</dbReference>
<dbReference type="GO" id="GO:0042565">
    <property type="term" value="C:RNA nuclear export complex"/>
    <property type="evidence" value="ECO:0007669"/>
    <property type="project" value="TreeGrafter"/>
</dbReference>
<dbReference type="InterPro" id="IPR045065">
    <property type="entry name" value="XPO1/5"/>
</dbReference>
<dbReference type="PANTHER" id="PTHR11223">
    <property type="entry name" value="EXPORTIN 1/5"/>
    <property type="match status" value="1"/>
</dbReference>
<protein>
    <recommendedName>
        <fullName evidence="2">Importin N-terminal domain-containing protein</fullName>
    </recommendedName>
</protein>
<keyword evidence="4" id="KW-1185">Reference proteome</keyword>
<dbReference type="InterPro" id="IPR013598">
    <property type="entry name" value="Exportin-1/Importin-b-like"/>
</dbReference>
<dbReference type="GO" id="GO:0005737">
    <property type="term" value="C:cytoplasm"/>
    <property type="evidence" value="ECO:0007669"/>
    <property type="project" value="TreeGrafter"/>
</dbReference>
<dbReference type="Proteomes" id="UP000822688">
    <property type="component" value="Chromosome 3"/>
</dbReference>
<comment type="similarity">
    <text evidence="1">Belongs to the exportin family.</text>
</comment>
<dbReference type="SUPFAM" id="SSF48371">
    <property type="entry name" value="ARM repeat"/>
    <property type="match status" value="1"/>
</dbReference>
<dbReference type="GO" id="GO:0005049">
    <property type="term" value="F:nuclear export signal receptor activity"/>
    <property type="evidence" value="ECO:0007669"/>
    <property type="project" value="InterPro"/>
</dbReference>
<dbReference type="InterPro" id="IPR016024">
    <property type="entry name" value="ARM-type_fold"/>
</dbReference>
<dbReference type="EMBL" id="CM026423">
    <property type="protein sequence ID" value="KAG0582808.1"/>
    <property type="molecule type" value="Genomic_DNA"/>
</dbReference>
<dbReference type="InterPro" id="IPR001494">
    <property type="entry name" value="Importin-beta_N"/>
</dbReference>
<dbReference type="Pfam" id="PF19273">
    <property type="entry name" value="Exportin-5"/>
    <property type="match status" value="1"/>
</dbReference>
<dbReference type="GO" id="GO:0005634">
    <property type="term" value="C:nucleus"/>
    <property type="evidence" value="ECO:0007669"/>
    <property type="project" value="TreeGrafter"/>
</dbReference>
<evidence type="ECO:0000313" key="3">
    <source>
        <dbReference type="EMBL" id="KAG0582808.1"/>
    </source>
</evidence>
<reference evidence="3" key="1">
    <citation type="submission" date="2020-06" db="EMBL/GenBank/DDBJ databases">
        <title>WGS assembly of Ceratodon purpureus strain R40.</title>
        <authorList>
            <person name="Carey S.B."/>
            <person name="Jenkins J."/>
            <person name="Shu S."/>
            <person name="Lovell J.T."/>
            <person name="Sreedasyam A."/>
            <person name="Maumus F."/>
            <person name="Tiley G.P."/>
            <person name="Fernandez-Pozo N."/>
            <person name="Barry K."/>
            <person name="Chen C."/>
            <person name="Wang M."/>
            <person name="Lipzen A."/>
            <person name="Daum C."/>
            <person name="Saski C.A."/>
            <person name="Payton A.C."/>
            <person name="Mcbreen J.C."/>
            <person name="Conrad R.E."/>
            <person name="Kollar L.M."/>
            <person name="Olsson S."/>
            <person name="Huttunen S."/>
            <person name="Landis J.B."/>
            <person name="Wickett N.J."/>
            <person name="Johnson M.G."/>
            <person name="Rensing S.A."/>
            <person name="Grimwood J."/>
            <person name="Schmutz J."/>
            <person name="Mcdaniel S.F."/>
        </authorList>
    </citation>
    <scope>NUCLEOTIDE SEQUENCE</scope>
    <source>
        <strain evidence="3">R40</strain>
    </source>
</reference>